<dbReference type="PANTHER" id="PTHR43031">
    <property type="entry name" value="FAD-DEPENDENT OXIDOREDUCTASE"/>
    <property type="match status" value="1"/>
</dbReference>
<sequence>MSIEEILKSGKYHLIDVREPMELEMDGEIESAINIPLGEIEDRKEEVEQLDGPKIFFCRSGNRSGKALEFFKSENLTDIYNGGGYADVQQALENL</sequence>
<gene>
    <name evidence="2" type="ORF">Q73A0000_02495</name>
</gene>
<dbReference type="RefSeq" id="WP_193812521.1">
    <property type="nucleotide sequence ID" value="NZ_CP040442.1"/>
</dbReference>
<dbReference type="Gene3D" id="3.40.250.10">
    <property type="entry name" value="Rhodanese-like domain"/>
    <property type="match status" value="1"/>
</dbReference>
<dbReference type="AlphaFoldDB" id="A0A7M2Y6Q1"/>
<accession>A0A7M2Y6Q1</accession>
<dbReference type="SMART" id="SM00450">
    <property type="entry name" value="RHOD"/>
    <property type="match status" value="1"/>
</dbReference>
<reference evidence="2 3" key="1">
    <citation type="submission" date="2019-05" db="EMBL/GenBank/DDBJ databases">
        <title>Chryseobacterium sp. isolated from King George Island, maritime Antarctica.</title>
        <authorList>
            <person name="Peng X."/>
        </authorList>
    </citation>
    <scope>NUCLEOTIDE SEQUENCE [LARGE SCALE GENOMIC DNA]</scope>
    <source>
        <strain evidence="2 3">7-3A</strain>
    </source>
</reference>
<dbReference type="InterPro" id="IPR050229">
    <property type="entry name" value="GlpE_sulfurtransferase"/>
</dbReference>
<dbReference type="PANTHER" id="PTHR43031:SF18">
    <property type="entry name" value="RHODANESE-RELATED SULFURTRANSFERASES"/>
    <property type="match status" value="1"/>
</dbReference>
<name>A0A7M2Y6Q1_9FLAO</name>
<evidence type="ECO:0000259" key="1">
    <source>
        <dbReference type="PROSITE" id="PS50206"/>
    </source>
</evidence>
<dbReference type="CDD" id="cd00158">
    <property type="entry name" value="RHOD"/>
    <property type="match status" value="1"/>
</dbReference>
<dbReference type="EMBL" id="CP040442">
    <property type="protein sequence ID" value="QOW09305.1"/>
    <property type="molecule type" value="Genomic_DNA"/>
</dbReference>
<feature type="domain" description="Rhodanese" evidence="1">
    <location>
        <begin position="8"/>
        <end position="93"/>
    </location>
</feature>
<evidence type="ECO:0000313" key="2">
    <source>
        <dbReference type="EMBL" id="QOW09305.1"/>
    </source>
</evidence>
<organism evidence="2 3">
    <name type="scientific">Kaistella flava</name>
    <name type="common">ex Peng et al. 2021</name>
    <dbReference type="NCBI Taxonomy" id="2038776"/>
    <lineage>
        <taxon>Bacteria</taxon>
        <taxon>Pseudomonadati</taxon>
        <taxon>Bacteroidota</taxon>
        <taxon>Flavobacteriia</taxon>
        <taxon>Flavobacteriales</taxon>
        <taxon>Weeksellaceae</taxon>
        <taxon>Chryseobacterium group</taxon>
        <taxon>Kaistella</taxon>
    </lineage>
</organism>
<dbReference type="PROSITE" id="PS50206">
    <property type="entry name" value="RHODANESE_3"/>
    <property type="match status" value="1"/>
</dbReference>
<dbReference type="Proteomes" id="UP000594195">
    <property type="component" value="Chromosome"/>
</dbReference>
<dbReference type="InterPro" id="IPR036873">
    <property type="entry name" value="Rhodanese-like_dom_sf"/>
</dbReference>
<dbReference type="Pfam" id="PF00581">
    <property type="entry name" value="Rhodanese"/>
    <property type="match status" value="1"/>
</dbReference>
<protein>
    <submittedName>
        <fullName evidence="2">Rhodanese-like domain-containing protein</fullName>
    </submittedName>
</protein>
<dbReference type="KEGG" id="kfa:Q73A0000_02495"/>
<keyword evidence="3" id="KW-1185">Reference proteome</keyword>
<dbReference type="SUPFAM" id="SSF52821">
    <property type="entry name" value="Rhodanese/Cell cycle control phosphatase"/>
    <property type="match status" value="1"/>
</dbReference>
<proteinExistence type="predicted"/>
<dbReference type="InterPro" id="IPR001763">
    <property type="entry name" value="Rhodanese-like_dom"/>
</dbReference>
<evidence type="ECO:0000313" key="3">
    <source>
        <dbReference type="Proteomes" id="UP000594195"/>
    </source>
</evidence>